<accession>A0ABM0JNZ1</accession>
<feature type="signal peptide" evidence="1">
    <location>
        <begin position="1"/>
        <end position="22"/>
    </location>
</feature>
<sequence>MTFSAPVWYTAWLCLAVTQVSADINSGCPTWGCLSWGSFSLSAGVPSSNGQVKWSKAIEQIGNAADVGVVGRGCISNQDFVVCTTQRGYVSLDPSTGEQLWNYTAMSNPYLPLMDVYGDVIGIDKNNLVYVSNDGTPKHPIGIKIMQPDFGVMVSNNSILFLTATKTETAQIFTYDTDGIIDAAFTLKGSWERMNGTFVPCSHPVIAGNRAYIVTKFIPDGANTTTKLAWKRLFALDLLHQMAPRIVIAWYANFLMEGGAQDSMPSTVSSTQPQPVPVEEQVPIVTYFNNTVYINMIWPNKVSKREPYDSKLWAFRDEGAYASRLFNASSFYGPMAVFDTYDEPIKFRGPRKAERFHMVWVSSNSPAKLTGYRTQDGAVVQVIDVGMVSKLGPNTTITSKLSITRQNTSSNRDTIVLGAVDANKQAFLLAIEADPANAGSSLLWATKLSEQRADPSTWAVEGQVVNTAQPIPGTGGSVDFKLGLIAMVTETGNDYKKTYIKGVF</sequence>
<evidence type="ECO:0000313" key="2">
    <source>
        <dbReference type="Proteomes" id="UP000694888"/>
    </source>
</evidence>
<dbReference type="Proteomes" id="UP000694888">
    <property type="component" value="Unplaced"/>
</dbReference>
<organism evidence="2 3">
    <name type="scientific">Aplysia californica</name>
    <name type="common">California sea hare</name>
    <dbReference type="NCBI Taxonomy" id="6500"/>
    <lineage>
        <taxon>Eukaryota</taxon>
        <taxon>Metazoa</taxon>
        <taxon>Spiralia</taxon>
        <taxon>Lophotrochozoa</taxon>
        <taxon>Mollusca</taxon>
        <taxon>Gastropoda</taxon>
        <taxon>Heterobranchia</taxon>
        <taxon>Euthyneura</taxon>
        <taxon>Tectipleura</taxon>
        <taxon>Aplysiida</taxon>
        <taxon>Aplysioidea</taxon>
        <taxon>Aplysiidae</taxon>
        <taxon>Aplysia</taxon>
    </lineage>
</organism>
<reference evidence="3" key="1">
    <citation type="submission" date="2025-08" db="UniProtKB">
        <authorList>
            <consortium name="RefSeq"/>
        </authorList>
    </citation>
    <scope>IDENTIFICATION</scope>
</reference>
<dbReference type="GeneID" id="101852094"/>
<name>A0ABM0JNZ1_APLCA</name>
<evidence type="ECO:0000256" key="1">
    <source>
        <dbReference type="SAM" id="SignalP"/>
    </source>
</evidence>
<proteinExistence type="predicted"/>
<dbReference type="InterPro" id="IPR011047">
    <property type="entry name" value="Quinoprotein_ADH-like_sf"/>
</dbReference>
<dbReference type="Gene3D" id="2.130.10.10">
    <property type="entry name" value="YVTN repeat-like/Quinoprotein amine dehydrogenase"/>
    <property type="match status" value="1"/>
</dbReference>
<keyword evidence="2" id="KW-1185">Reference proteome</keyword>
<protein>
    <submittedName>
        <fullName evidence="3">Uncharacterized protein LOC101852094</fullName>
    </submittedName>
</protein>
<evidence type="ECO:0000313" key="3">
    <source>
        <dbReference type="RefSeq" id="XP_005098123.1"/>
    </source>
</evidence>
<dbReference type="RefSeq" id="XP_005098123.1">
    <property type="nucleotide sequence ID" value="XM_005098066.3"/>
</dbReference>
<keyword evidence="1" id="KW-0732">Signal</keyword>
<dbReference type="SUPFAM" id="SSF50998">
    <property type="entry name" value="Quinoprotein alcohol dehydrogenase-like"/>
    <property type="match status" value="1"/>
</dbReference>
<gene>
    <name evidence="3" type="primary">LOC101852094</name>
</gene>
<feature type="chain" id="PRO_5047396143" evidence="1">
    <location>
        <begin position="23"/>
        <end position="504"/>
    </location>
</feature>
<dbReference type="InterPro" id="IPR015943">
    <property type="entry name" value="WD40/YVTN_repeat-like_dom_sf"/>
</dbReference>